<reference evidence="1 2" key="1">
    <citation type="submission" date="2017-09" db="EMBL/GenBank/DDBJ databases">
        <title>Depth-based differentiation of microbial function through sediment-hosted aquifers and enrichment of novel symbionts in the deep terrestrial subsurface.</title>
        <authorList>
            <person name="Probst A.J."/>
            <person name="Ladd B."/>
            <person name="Jarett J.K."/>
            <person name="Geller-Mcgrath D.E."/>
            <person name="Sieber C.M."/>
            <person name="Emerson J.B."/>
            <person name="Anantharaman K."/>
            <person name="Thomas B.C."/>
            <person name="Malmstrom R."/>
            <person name="Stieglmeier M."/>
            <person name="Klingl A."/>
            <person name="Woyke T."/>
            <person name="Ryan C.M."/>
            <person name="Banfield J.F."/>
        </authorList>
    </citation>
    <scope>NUCLEOTIDE SEQUENCE [LARGE SCALE GENOMIC DNA]</scope>
    <source>
        <strain evidence="1">CG10_big_fil_rev_8_21_14_0_10_48_11</strain>
    </source>
</reference>
<comment type="caution">
    <text evidence="1">The sequence shown here is derived from an EMBL/GenBank/DDBJ whole genome shotgun (WGS) entry which is preliminary data.</text>
</comment>
<organism evidence="1 2">
    <name type="scientific">Candidatus Uhrbacteria bacterium CG10_big_fil_rev_8_21_14_0_10_48_11</name>
    <dbReference type="NCBI Taxonomy" id="1975037"/>
    <lineage>
        <taxon>Bacteria</taxon>
        <taxon>Candidatus Uhriibacteriota</taxon>
    </lineage>
</organism>
<evidence type="ECO:0008006" key="3">
    <source>
        <dbReference type="Google" id="ProtNLM"/>
    </source>
</evidence>
<gene>
    <name evidence="1" type="ORF">COV04_00030</name>
</gene>
<dbReference type="EMBL" id="PFET01000001">
    <property type="protein sequence ID" value="PJE76259.1"/>
    <property type="molecule type" value="Genomic_DNA"/>
</dbReference>
<sequence>MLWFLVVILLFALAIIFWLLKQALQHRDRARDFRFEDRQAWQKKWQELETLLGQGEASWSVAVIEADKLFDRVLKHMRLPGKDMGERLKYLTRSRTELCYVWPAHLTRNRLVHESDFKLNRRLAAQTIDTFRRALHDLGVL</sequence>
<dbReference type="Proteomes" id="UP000231152">
    <property type="component" value="Unassembled WGS sequence"/>
</dbReference>
<proteinExistence type="predicted"/>
<protein>
    <recommendedName>
        <fullName evidence="3">DUF4129 domain-containing protein</fullName>
    </recommendedName>
</protein>
<name>A0A2M8LFP8_9BACT</name>
<accession>A0A2M8LFP8</accession>
<evidence type="ECO:0000313" key="2">
    <source>
        <dbReference type="Proteomes" id="UP000231152"/>
    </source>
</evidence>
<dbReference type="AlphaFoldDB" id="A0A2M8LFP8"/>
<evidence type="ECO:0000313" key="1">
    <source>
        <dbReference type="EMBL" id="PJE76259.1"/>
    </source>
</evidence>